<evidence type="ECO:0000256" key="4">
    <source>
        <dbReference type="ARBA" id="ARBA00022692"/>
    </source>
</evidence>
<dbReference type="GO" id="GO:0008233">
    <property type="term" value="F:peptidase activity"/>
    <property type="evidence" value="ECO:0007669"/>
    <property type="project" value="UniProtKB-KW"/>
</dbReference>
<dbReference type="GO" id="GO:0006508">
    <property type="term" value="P:proteolysis"/>
    <property type="evidence" value="ECO:0007669"/>
    <property type="project" value="UniProtKB-KW"/>
</dbReference>
<protein>
    <submittedName>
        <fullName evidence="9">Exosortase/archaeosortase family protein</fullName>
    </submittedName>
</protein>
<sequence>MVIKIRTFEALVVLLTTAVFLIYRTPFTLYVGLIYALTLHISEKRALPRRRGLDLQTIIGASLILISPAFLVVRLGEYTSPSAFLMFLLLGLQLLLYGVRGLEVPLTVAAGGATIALLAKTNLIREAIDATSALFVDITSVLVKGLVTLSGVPIKINENVAVVGRSIVIIGSGCSGFDAFVIYILATLLLIYLRKSSRREAALLLAGALGIIPLNALRIFTLLVIGYYSGISFLELFHSHLGDLMFVAYVFVYWWWATKKEKESVPPEEQKGTD</sequence>
<evidence type="ECO:0000256" key="2">
    <source>
        <dbReference type="ARBA" id="ARBA00022475"/>
    </source>
</evidence>
<evidence type="ECO:0000256" key="6">
    <source>
        <dbReference type="ARBA" id="ARBA00022989"/>
    </source>
</evidence>
<feature type="transmembrane region" description="Helical" evidence="8">
    <location>
        <begin position="12"/>
        <end position="37"/>
    </location>
</feature>
<dbReference type="EMBL" id="CP014855">
    <property type="protein sequence ID" value="ASJ01754.1"/>
    <property type="molecule type" value="Genomic_DNA"/>
</dbReference>
<dbReference type="GeneID" id="33332739"/>
<evidence type="ECO:0000256" key="8">
    <source>
        <dbReference type="SAM" id="Phobius"/>
    </source>
</evidence>
<keyword evidence="6 8" id="KW-1133">Transmembrane helix</keyword>
<keyword evidence="3" id="KW-0645">Protease</keyword>
<keyword evidence="5" id="KW-0378">Hydrolase</keyword>
<name>A0A2Z2MCS4_THEGO</name>
<dbReference type="AlphaFoldDB" id="A0A2Z2MCS4"/>
<keyword evidence="10" id="KW-1185">Reference proteome</keyword>
<feature type="transmembrane region" description="Helical" evidence="8">
    <location>
        <begin position="203"/>
        <end position="230"/>
    </location>
</feature>
<feature type="transmembrane region" description="Helical" evidence="8">
    <location>
        <begin position="236"/>
        <end position="256"/>
    </location>
</feature>
<evidence type="ECO:0000313" key="9">
    <source>
        <dbReference type="EMBL" id="ASJ01754.1"/>
    </source>
</evidence>
<dbReference type="Pfam" id="PF09721">
    <property type="entry name" value="Exosortase_EpsH"/>
    <property type="match status" value="1"/>
</dbReference>
<dbReference type="NCBIfam" id="TIGR04178">
    <property type="entry name" value="exo_archaeo"/>
    <property type="match status" value="1"/>
</dbReference>
<dbReference type="GO" id="GO:0005886">
    <property type="term" value="C:plasma membrane"/>
    <property type="evidence" value="ECO:0007669"/>
    <property type="project" value="UniProtKB-SubCell"/>
</dbReference>
<organism evidence="9 10">
    <name type="scientific">Thermococcus gorgonarius</name>
    <dbReference type="NCBI Taxonomy" id="71997"/>
    <lineage>
        <taxon>Archaea</taxon>
        <taxon>Methanobacteriati</taxon>
        <taxon>Methanobacteriota</taxon>
        <taxon>Thermococci</taxon>
        <taxon>Thermococcales</taxon>
        <taxon>Thermococcaceae</taxon>
        <taxon>Thermococcus</taxon>
    </lineage>
</organism>
<feature type="transmembrane region" description="Helical" evidence="8">
    <location>
        <begin position="106"/>
        <end position="123"/>
    </location>
</feature>
<gene>
    <name evidence="9" type="ORF">A3K92_09265</name>
</gene>
<keyword evidence="4 8" id="KW-0812">Transmembrane</keyword>
<proteinExistence type="predicted"/>
<evidence type="ECO:0000256" key="5">
    <source>
        <dbReference type="ARBA" id="ARBA00022801"/>
    </source>
</evidence>
<dbReference type="Proteomes" id="UP000250134">
    <property type="component" value="Chromosome"/>
</dbReference>
<evidence type="ECO:0000256" key="7">
    <source>
        <dbReference type="ARBA" id="ARBA00023136"/>
    </source>
</evidence>
<dbReference type="InterPro" id="IPR026392">
    <property type="entry name" value="Exo/Archaeosortase_dom"/>
</dbReference>
<feature type="transmembrane region" description="Helical" evidence="8">
    <location>
        <begin position="57"/>
        <end position="76"/>
    </location>
</feature>
<evidence type="ECO:0000256" key="3">
    <source>
        <dbReference type="ARBA" id="ARBA00022670"/>
    </source>
</evidence>
<evidence type="ECO:0000256" key="1">
    <source>
        <dbReference type="ARBA" id="ARBA00004651"/>
    </source>
</evidence>
<accession>A0A2Z2MCS4</accession>
<keyword evidence="7 8" id="KW-0472">Membrane</keyword>
<feature type="transmembrane region" description="Helical" evidence="8">
    <location>
        <begin position="166"/>
        <end position="191"/>
    </location>
</feature>
<evidence type="ECO:0000313" key="10">
    <source>
        <dbReference type="Proteomes" id="UP000250134"/>
    </source>
</evidence>
<dbReference type="OrthoDB" id="102280at2157"/>
<dbReference type="InterPro" id="IPR019127">
    <property type="entry name" value="Exosortase"/>
</dbReference>
<feature type="transmembrane region" description="Helical" evidence="8">
    <location>
        <begin position="135"/>
        <end position="154"/>
    </location>
</feature>
<keyword evidence="2" id="KW-1003">Cell membrane</keyword>
<dbReference type="RefSeq" id="WP_088886078.1">
    <property type="nucleotide sequence ID" value="NZ_CP014855.1"/>
</dbReference>
<comment type="subcellular location">
    <subcellularLocation>
        <location evidence="1">Cell membrane</location>
        <topology evidence="1">Multi-pass membrane protein</topology>
    </subcellularLocation>
</comment>
<dbReference type="KEGG" id="tgg:A3K92_09265"/>
<reference evidence="9 10" key="1">
    <citation type="submission" date="2016-03" db="EMBL/GenBank/DDBJ databases">
        <title>Complete genome sequence of Thermococcus gorgonarius.</title>
        <authorList>
            <person name="Oger P.M."/>
        </authorList>
    </citation>
    <scope>NUCLEOTIDE SEQUENCE [LARGE SCALE GENOMIC DNA]</scope>
    <source>
        <strain evidence="9 10">W-12</strain>
    </source>
</reference>